<comment type="caution">
    <text evidence="2">The sequence shown here is derived from an EMBL/GenBank/DDBJ whole genome shotgun (WGS) entry which is preliminary data.</text>
</comment>
<dbReference type="EMBL" id="RBNI01007322">
    <property type="protein sequence ID" value="RUP45423.1"/>
    <property type="molecule type" value="Genomic_DNA"/>
</dbReference>
<evidence type="ECO:0000256" key="1">
    <source>
        <dbReference type="SAM" id="MobiDB-lite"/>
    </source>
</evidence>
<gene>
    <name evidence="2" type="ORF">BC936DRAFT_148209</name>
</gene>
<evidence type="ECO:0000313" key="2">
    <source>
        <dbReference type="EMBL" id="RUP45423.1"/>
    </source>
</evidence>
<accession>A0A433D3R2</accession>
<sequence>MATPILAPLALSETRLLNVSNTIVQLSIRAKDNHVDHKLPSQSEIQVAWLSNCIYEIVVPAPSLVAAVVKHGDDRDWRILGEGYILLSTRKEWSLRDKFNFSHTQWPQKLSRNPFKYSFELHLAPAPEKSCNQNDDVMHNWIEQGYVPTNERETNNLENVEDLEGDHSNHTQSKNQSRASRHSTATSMPSPMSAISETEVTTATSKNTASINNNVSFEQRRIQSPSDLSAASSSVLRQQASVNTNDDIIGSNRVVVLGVEGEKMLPRRNLFNDARFENGTKENDHDTIHTWGKGLTESSISSMKPNLLCPSPSSSACPPNEIGDAALFLSVHEDEHQAFGSEDIFNPASTKRPTPTSQLLTMPRNSGACSPSPTQDRNREGIYYSASSSSTISANQLISTSVTFHESSKRQISPSSSSTNEIQFVNEPGLESNMQMYPKDEGKGSEKATERIEMSSLDNADHVEITGVEELNFCGAKRLKPPELMEKREDQLGMIDELGSKEGVSGSMFG</sequence>
<protein>
    <submittedName>
        <fullName evidence="2">Uncharacterized protein</fullName>
    </submittedName>
</protein>
<proteinExistence type="predicted"/>
<feature type="region of interest" description="Disordered" evidence="1">
    <location>
        <begin position="342"/>
        <end position="378"/>
    </location>
</feature>
<feature type="region of interest" description="Disordered" evidence="1">
    <location>
        <begin position="163"/>
        <end position="207"/>
    </location>
</feature>
<keyword evidence="3" id="KW-1185">Reference proteome</keyword>
<feature type="compositionally biased region" description="Polar residues" evidence="1">
    <location>
        <begin position="347"/>
        <end position="375"/>
    </location>
</feature>
<dbReference type="Proteomes" id="UP000268093">
    <property type="component" value="Unassembled WGS sequence"/>
</dbReference>
<feature type="compositionally biased region" description="Polar residues" evidence="1">
    <location>
        <begin position="170"/>
        <end position="207"/>
    </location>
</feature>
<reference evidence="2 3" key="1">
    <citation type="journal article" date="2018" name="New Phytol.">
        <title>Phylogenomics of Endogonaceae and evolution of mycorrhizas within Mucoromycota.</title>
        <authorList>
            <person name="Chang Y."/>
            <person name="Desiro A."/>
            <person name="Na H."/>
            <person name="Sandor L."/>
            <person name="Lipzen A."/>
            <person name="Clum A."/>
            <person name="Barry K."/>
            <person name="Grigoriev I.V."/>
            <person name="Martin F.M."/>
            <person name="Stajich J.E."/>
            <person name="Smith M.E."/>
            <person name="Bonito G."/>
            <person name="Spatafora J.W."/>
        </authorList>
    </citation>
    <scope>NUCLEOTIDE SEQUENCE [LARGE SCALE GENOMIC DNA]</scope>
    <source>
        <strain evidence="2 3">GMNB39</strain>
    </source>
</reference>
<dbReference type="AlphaFoldDB" id="A0A433D3R2"/>
<name>A0A433D3R2_9FUNG</name>
<dbReference type="OrthoDB" id="2313105at2759"/>
<organism evidence="2 3">
    <name type="scientific">Jimgerdemannia flammicorona</name>
    <dbReference type="NCBI Taxonomy" id="994334"/>
    <lineage>
        <taxon>Eukaryota</taxon>
        <taxon>Fungi</taxon>
        <taxon>Fungi incertae sedis</taxon>
        <taxon>Mucoromycota</taxon>
        <taxon>Mucoromycotina</taxon>
        <taxon>Endogonomycetes</taxon>
        <taxon>Endogonales</taxon>
        <taxon>Endogonaceae</taxon>
        <taxon>Jimgerdemannia</taxon>
    </lineage>
</organism>
<evidence type="ECO:0000313" key="3">
    <source>
        <dbReference type="Proteomes" id="UP000268093"/>
    </source>
</evidence>